<reference evidence="2" key="1">
    <citation type="submission" date="2016-11" db="EMBL/GenBank/DDBJ databases">
        <authorList>
            <person name="Varghese N."/>
            <person name="Submissions S."/>
        </authorList>
    </citation>
    <scope>NUCLEOTIDE SEQUENCE [LARGE SCALE GENOMIC DNA]</scope>
    <source>
        <strain evidence="2">DSM 25330</strain>
    </source>
</reference>
<dbReference type="Proteomes" id="UP000184522">
    <property type="component" value="Unassembled WGS sequence"/>
</dbReference>
<evidence type="ECO:0008006" key="3">
    <source>
        <dbReference type="Google" id="ProtNLM"/>
    </source>
</evidence>
<dbReference type="InterPro" id="IPR036163">
    <property type="entry name" value="HMA_dom_sf"/>
</dbReference>
<dbReference type="GO" id="GO:0046872">
    <property type="term" value="F:metal ion binding"/>
    <property type="evidence" value="ECO:0007669"/>
    <property type="project" value="InterPro"/>
</dbReference>
<keyword evidence="2" id="KW-1185">Reference proteome</keyword>
<dbReference type="EMBL" id="FQWS01000001">
    <property type="protein sequence ID" value="SHG75553.1"/>
    <property type="molecule type" value="Genomic_DNA"/>
</dbReference>
<dbReference type="AlphaFoldDB" id="A0A1M5MFT4"/>
<protein>
    <recommendedName>
        <fullName evidence="3">Copper chaperone CopZ</fullName>
    </recommendedName>
</protein>
<accession>A0A1M5MFT4</accession>
<dbReference type="RefSeq" id="WP_073083570.1">
    <property type="nucleotide sequence ID" value="NZ_FQWS01000001.1"/>
</dbReference>
<name>A0A1M5MFT4_9FLAO</name>
<evidence type="ECO:0000313" key="1">
    <source>
        <dbReference type="EMBL" id="SHG75553.1"/>
    </source>
</evidence>
<dbReference type="OrthoDB" id="1451860at2"/>
<evidence type="ECO:0000313" key="2">
    <source>
        <dbReference type="Proteomes" id="UP000184522"/>
    </source>
</evidence>
<dbReference type="SUPFAM" id="SSF55008">
    <property type="entry name" value="HMA, heavy metal-associated domain"/>
    <property type="match status" value="1"/>
</dbReference>
<gene>
    <name evidence="1" type="ORF">SAMN05444148_0875</name>
</gene>
<proteinExistence type="predicted"/>
<sequence>MTSTARIEVQQSFCKNCSDCIKKELQVIEDVNNVRLYPKDSLITFNFFKADRLSAALNVLSRLGYPEKGERVDNSVFKTLCRC</sequence>
<dbReference type="STRING" id="1089305.SAMN05444148_0875"/>
<organism evidence="1 2">
    <name type="scientific">Winogradskyella jejuensis</name>
    <dbReference type="NCBI Taxonomy" id="1089305"/>
    <lineage>
        <taxon>Bacteria</taxon>
        <taxon>Pseudomonadati</taxon>
        <taxon>Bacteroidota</taxon>
        <taxon>Flavobacteriia</taxon>
        <taxon>Flavobacteriales</taxon>
        <taxon>Flavobacteriaceae</taxon>
        <taxon>Winogradskyella</taxon>
    </lineage>
</organism>